<evidence type="ECO:0000256" key="5">
    <source>
        <dbReference type="ARBA" id="ARBA00022806"/>
    </source>
</evidence>
<dbReference type="GO" id="GO:0016787">
    <property type="term" value="F:hydrolase activity"/>
    <property type="evidence" value="ECO:0007669"/>
    <property type="project" value="UniProtKB-KW"/>
</dbReference>
<keyword evidence="5" id="KW-0347">Helicase</keyword>
<protein>
    <recommendedName>
        <fullName evidence="9">Transcription-repair-coupling factor</fullName>
        <shortName evidence="9">TRCF</shortName>
        <ecNumber evidence="9">3.6.4.-</ecNumber>
    </recommendedName>
</protein>
<dbReference type="Gene3D" id="3.30.2060.10">
    <property type="entry name" value="Penicillin-binding protein 1b domain"/>
    <property type="match status" value="1"/>
</dbReference>
<organism evidence="12 13">
    <name type="scientific">Hyphococcus flavus</name>
    <dbReference type="NCBI Taxonomy" id="1866326"/>
    <lineage>
        <taxon>Bacteria</taxon>
        <taxon>Pseudomonadati</taxon>
        <taxon>Pseudomonadota</taxon>
        <taxon>Alphaproteobacteria</taxon>
        <taxon>Parvularculales</taxon>
        <taxon>Parvularculaceae</taxon>
        <taxon>Hyphococcus</taxon>
    </lineage>
</organism>
<keyword evidence="4 9" id="KW-0378">Hydrolase</keyword>
<dbReference type="Pfam" id="PF03461">
    <property type="entry name" value="TRCF"/>
    <property type="match status" value="1"/>
</dbReference>
<feature type="domain" description="Helicase C-terminal" evidence="11">
    <location>
        <begin position="822"/>
        <end position="975"/>
    </location>
</feature>
<evidence type="ECO:0000259" key="11">
    <source>
        <dbReference type="PROSITE" id="PS51194"/>
    </source>
</evidence>
<dbReference type="InterPro" id="IPR047112">
    <property type="entry name" value="RecG/Mfd"/>
</dbReference>
<dbReference type="PROSITE" id="PS51192">
    <property type="entry name" value="HELICASE_ATP_BIND_1"/>
    <property type="match status" value="1"/>
</dbReference>
<evidence type="ECO:0000256" key="9">
    <source>
        <dbReference type="HAMAP-Rule" id="MF_00969"/>
    </source>
</evidence>
<dbReference type="SMART" id="SM00982">
    <property type="entry name" value="TRCF"/>
    <property type="match status" value="1"/>
</dbReference>
<dbReference type="InterPro" id="IPR001650">
    <property type="entry name" value="Helicase_C-like"/>
</dbReference>
<dbReference type="PROSITE" id="PS51194">
    <property type="entry name" value="HELICASE_CTER"/>
    <property type="match status" value="1"/>
</dbReference>
<comment type="similarity">
    <text evidence="9">In the N-terminal section; belongs to the UvrB family.</text>
</comment>
<keyword evidence="6 9" id="KW-0067">ATP-binding</keyword>
<evidence type="ECO:0000256" key="1">
    <source>
        <dbReference type="ARBA" id="ARBA00022490"/>
    </source>
</evidence>
<keyword evidence="13" id="KW-1185">Reference proteome</keyword>
<keyword evidence="3 9" id="KW-0227">DNA damage</keyword>
<evidence type="ECO:0000256" key="3">
    <source>
        <dbReference type="ARBA" id="ARBA00022763"/>
    </source>
</evidence>
<comment type="subcellular location">
    <subcellularLocation>
        <location evidence="9">Cytoplasm</location>
    </subcellularLocation>
</comment>
<dbReference type="PANTHER" id="PTHR47964:SF1">
    <property type="entry name" value="ATP-DEPENDENT DNA HELICASE HOMOLOG RECG, CHLOROPLASTIC"/>
    <property type="match status" value="1"/>
</dbReference>
<dbReference type="SMART" id="SM01058">
    <property type="entry name" value="CarD_TRCF"/>
    <property type="match status" value="1"/>
</dbReference>
<evidence type="ECO:0000256" key="2">
    <source>
        <dbReference type="ARBA" id="ARBA00022741"/>
    </source>
</evidence>
<dbReference type="SUPFAM" id="SSF52540">
    <property type="entry name" value="P-loop containing nucleoside triphosphate hydrolases"/>
    <property type="match status" value="3"/>
</dbReference>
<dbReference type="RefSeq" id="WP_274492906.1">
    <property type="nucleotide sequence ID" value="NZ_CP118166.1"/>
</dbReference>
<dbReference type="InterPro" id="IPR011545">
    <property type="entry name" value="DEAD/DEAH_box_helicase_dom"/>
</dbReference>
<dbReference type="Gene3D" id="3.40.50.11140">
    <property type="match status" value="1"/>
</dbReference>
<dbReference type="InterPro" id="IPR014001">
    <property type="entry name" value="Helicase_ATP-bd"/>
</dbReference>
<feature type="domain" description="Helicase ATP-binding" evidence="10">
    <location>
        <begin position="639"/>
        <end position="800"/>
    </location>
</feature>
<dbReference type="SUPFAM" id="SSF141259">
    <property type="entry name" value="CarD-like"/>
    <property type="match status" value="1"/>
</dbReference>
<keyword evidence="1 9" id="KW-0963">Cytoplasm</keyword>
<dbReference type="Gene3D" id="3.40.50.300">
    <property type="entry name" value="P-loop containing nucleotide triphosphate hydrolases"/>
    <property type="match status" value="2"/>
</dbReference>
<dbReference type="GO" id="GO:0006355">
    <property type="term" value="P:regulation of DNA-templated transcription"/>
    <property type="evidence" value="ECO:0007669"/>
    <property type="project" value="UniProtKB-UniRule"/>
</dbReference>
<dbReference type="EC" id="3.6.4.-" evidence="9"/>
<dbReference type="GO" id="GO:0005737">
    <property type="term" value="C:cytoplasm"/>
    <property type="evidence" value="ECO:0007669"/>
    <property type="project" value="UniProtKB-SubCell"/>
</dbReference>
<comment type="function">
    <text evidence="9">Couples transcription and DNA repair by recognizing RNA polymerase (RNAP) stalled at DNA lesions. Mediates ATP-dependent release of RNAP and its truncated transcript from the DNA, and recruitment of nucleotide excision repair machinery to the damaged site.</text>
</comment>
<dbReference type="GO" id="GO:0000716">
    <property type="term" value="P:transcription-coupled nucleotide-excision repair, DNA damage recognition"/>
    <property type="evidence" value="ECO:0007669"/>
    <property type="project" value="UniProtKB-UniRule"/>
</dbReference>
<dbReference type="GO" id="GO:0003684">
    <property type="term" value="F:damaged DNA binding"/>
    <property type="evidence" value="ECO:0007669"/>
    <property type="project" value="InterPro"/>
</dbReference>
<dbReference type="PANTHER" id="PTHR47964">
    <property type="entry name" value="ATP-DEPENDENT DNA HELICASE HOMOLOG RECG, CHLOROPLASTIC"/>
    <property type="match status" value="1"/>
</dbReference>
<sequence>MADGAKTMVSGVVAISAEEAWTQDGTLDVYGAPEGADALAVADAARTSGDIVLHIARDGARAAAMAQSLKFFAPEIPVIEYPAWDCLPYDRVSPSPASTSKRMASLSAILKRGPGAFIVIASINAATQKTPPREIVENATLRLSPGEIMEMEALNRYLSANGYARSSTVREPGEYAVRGGLVDIFPPGADEPVRLDFFGDTLESIRAFDAATQRTTRQLSGFSLAAASEILLSDETVSRFRKGYVATFGPAGDDPLYEAISAGRMHAGAEHWLPLFYKEMHTLFDFVGDALVFTDHLAGEATEERRSQVADHFEARAEDTAIKRPKNSDFSAPVYRPLDPSKLYLTESEWNEKLAITNLRPLSPFAPPVNVRAFNFGAKVGRSFAAERSAENINVFDAVNAHAVKLADQNKKVIISCWSEGSADRMRTVLSDHGAKNISHIENWSTVNSITETIVTAVLGLESGFETQDAAFISEQDILGDRLVRRGRKKRAENFLSEASSLSLADLIVHVEHGIGRYHGLKTLEVQGAPHDCLHLEYHGGDKLFLPVENIELLSRFGSDDAGVQLDKLGGAAWQGRKAKMRARIKMLAEQLIAIAAKRAMRSADVVSPGSGPYDEFCARFPYAETEDQENAIADVIEDFAKGQPMDRLVCGDVGFGKTEVALRAAFVMAMTGRQVAVVTPTTLLARQHYKNFSERFKGFPLKVAQLSRMVSTADAKAVKDGAAAGTVDIIIGTHALLQNTIKFRDLGLVIVDEEQHFGVKHKERLKEYRADTHVLTLTATPIPRTLQLAMSGIRDLSLIATPPVDRLAVRTTVGPFDPVVARETLLREHYRGGQSFYVAPRIADLDDIAEFLSDELPELKFKIAHGQMGSGELEDIMTAFYEGKFDVLVSTTIIESGLDIPTANTMIVHRADMFGLGQLYQLRGRVGRSKQRAYAYLTVSARKKMTDAAERRLKVMQSLDTLGAGFTLASHDLDIRGAGNLLGEEQSGHVKEVGVELYQHMLEEAVAELREGSAVSDEQWSPQINIGTTVLIPETYVADLDVRMALYRRLGDVTSQEEIDGFAAELVDRFGPMPSEAEHLLEIVSIKSVCRQAGIAKIDAGPKGAVITFHKDQFANVAGLIEFVSSSPLDVKLRPDQKFVIRQEWAGEKARLKGAKRIADTIASIVAKAA</sequence>
<name>A0AAE9ZB02_9PROT</name>
<dbReference type="Pfam" id="PF17757">
    <property type="entry name" value="UvrB_inter"/>
    <property type="match status" value="1"/>
</dbReference>
<dbReference type="KEGG" id="hfl:PUV54_14100"/>
<accession>A0AAE9ZB02</accession>
<dbReference type="EMBL" id="CP118166">
    <property type="protein sequence ID" value="WDI31084.1"/>
    <property type="molecule type" value="Genomic_DNA"/>
</dbReference>
<dbReference type="InterPro" id="IPR003711">
    <property type="entry name" value="CarD-like/TRCF_RID"/>
</dbReference>
<dbReference type="Pfam" id="PF00270">
    <property type="entry name" value="DEAD"/>
    <property type="match status" value="1"/>
</dbReference>
<dbReference type="InterPro" id="IPR004576">
    <property type="entry name" value="Mfd"/>
</dbReference>
<evidence type="ECO:0000259" key="10">
    <source>
        <dbReference type="PROSITE" id="PS51192"/>
    </source>
</evidence>
<gene>
    <name evidence="9 12" type="primary">mfd</name>
    <name evidence="12" type="ORF">PUV54_14100</name>
</gene>
<dbReference type="AlphaFoldDB" id="A0AAE9ZB02"/>
<evidence type="ECO:0000256" key="8">
    <source>
        <dbReference type="ARBA" id="ARBA00023204"/>
    </source>
</evidence>
<dbReference type="SMART" id="SM00487">
    <property type="entry name" value="DEXDc"/>
    <property type="match status" value="1"/>
</dbReference>
<dbReference type="Pfam" id="PF00271">
    <property type="entry name" value="Helicase_C"/>
    <property type="match status" value="1"/>
</dbReference>
<evidence type="ECO:0000256" key="6">
    <source>
        <dbReference type="ARBA" id="ARBA00022840"/>
    </source>
</evidence>
<dbReference type="InterPro" id="IPR027417">
    <property type="entry name" value="P-loop_NTPase"/>
</dbReference>
<dbReference type="SMART" id="SM00490">
    <property type="entry name" value="HELICc"/>
    <property type="match status" value="1"/>
</dbReference>
<dbReference type="CDD" id="cd17991">
    <property type="entry name" value="DEXHc_TRCF"/>
    <property type="match status" value="1"/>
</dbReference>
<dbReference type="Gene3D" id="3.40.50.11180">
    <property type="match status" value="1"/>
</dbReference>
<keyword evidence="2 9" id="KW-0547">Nucleotide-binding</keyword>
<dbReference type="GO" id="GO:0003678">
    <property type="term" value="F:DNA helicase activity"/>
    <property type="evidence" value="ECO:0007669"/>
    <property type="project" value="TreeGrafter"/>
</dbReference>
<dbReference type="SUPFAM" id="SSF143517">
    <property type="entry name" value="TRCF domain-like"/>
    <property type="match status" value="1"/>
</dbReference>
<dbReference type="NCBIfam" id="TIGR00580">
    <property type="entry name" value="mfd"/>
    <property type="match status" value="1"/>
</dbReference>
<dbReference type="HAMAP" id="MF_00969">
    <property type="entry name" value="TRCF"/>
    <property type="match status" value="1"/>
</dbReference>
<comment type="similarity">
    <text evidence="9">In the C-terminal section; belongs to the helicase family. RecG subfamily.</text>
</comment>
<dbReference type="Gene3D" id="2.40.10.170">
    <property type="match status" value="1"/>
</dbReference>
<dbReference type="InterPro" id="IPR005118">
    <property type="entry name" value="TRCF_C"/>
</dbReference>
<keyword evidence="8 9" id="KW-0234">DNA repair</keyword>
<dbReference type="InterPro" id="IPR037235">
    <property type="entry name" value="TRCF-like_C_D7"/>
</dbReference>
<dbReference type="Gene3D" id="3.90.1150.50">
    <property type="entry name" value="Transcription-repair-coupling factor, D7 domain"/>
    <property type="match status" value="1"/>
</dbReference>
<dbReference type="Proteomes" id="UP001214043">
    <property type="component" value="Chromosome"/>
</dbReference>
<evidence type="ECO:0000256" key="7">
    <source>
        <dbReference type="ARBA" id="ARBA00023125"/>
    </source>
</evidence>
<reference evidence="12" key="1">
    <citation type="submission" date="2023-02" db="EMBL/GenBank/DDBJ databases">
        <title>Genome sequence of Hyphococcus flavus.</title>
        <authorList>
            <person name="Rong J.-C."/>
            <person name="Zhao Q."/>
            <person name="Yi M."/>
            <person name="Wu J.-Y."/>
        </authorList>
    </citation>
    <scope>NUCLEOTIDE SEQUENCE</scope>
    <source>
        <strain evidence="12">MCCC 1K03223</strain>
    </source>
</reference>
<keyword evidence="7 9" id="KW-0238">DNA-binding</keyword>
<evidence type="ECO:0000313" key="12">
    <source>
        <dbReference type="EMBL" id="WDI31084.1"/>
    </source>
</evidence>
<evidence type="ECO:0000313" key="13">
    <source>
        <dbReference type="Proteomes" id="UP001214043"/>
    </source>
</evidence>
<evidence type="ECO:0000256" key="4">
    <source>
        <dbReference type="ARBA" id="ARBA00022801"/>
    </source>
</evidence>
<dbReference type="GO" id="GO:0005524">
    <property type="term" value="F:ATP binding"/>
    <property type="evidence" value="ECO:0007669"/>
    <property type="project" value="UniProtKB-UniRule"/>
</dbReference>
<proteinExistence type="inferred from homology"/>
<dbReference type="Pfam" id="PF02559">
    <property type="entry name" value="CarD_TRCF_RID"/>
    <property type="match status" value="1"/>
</dbReference>
<dbReference type="InterPro" id="IPR041471">
    <property type="entry name" value="UvrB_inter"/>
</dbReference>
<dbReference type="InterPro" id="IPR036101">
    <property type="entry name" value="CarD-like/TRCF_RID_sf"/>
</dbReference>